<protein>
    <submittedName>
        <fullName evidence="9">Fe2+-dependent dioxygenase</fullName>
    </submittedName>
</protein>
<dbReference type="OrthoDB" id="9812472at2"/>
<dbReference type="GO" id="GO:0016706">
    <property type="term" value="F:2-oxoglutarate-dependent dioxygenase activity"/>
    <property type="evidence" value="ECO:0007669"/>
    <property type="project" value="UniProtKB-UniRule"/>
</dbReference>
<dbReference type="Pfam" id="PF18331">
    <property type="entry name" value="PKHD_C"/>
    <property type="match status" value="1"/>
</dbReference>
<evidence type="ECO:0000256" key="1">
    <source>
        <dbReference type="ARBA" id="ARBA00001961"/>
    </source>
</evidence>
<dbReference type="GO" id="GO:0006879">
    <property type="term" value="P:intracellular iron ion homeostasis"/>
    <property type="evidence" value="ECO:0007669"/>
    <property type="project" value="TreeGrafter"/>
</dbReference>
<dbReference type="Proteomes" id="UP000305451">
    <property type="component" value="Unassembled WGS sequence"/>
</dbReference>
<organism evidence="9 10">
    <name type="scientific">Marinicauda pacifica</name>
    <dbReference type="NCBI Taxonomy" id="1133559"/>
    <lineage>
        <taxon>Bacteria</taxon>
        <taxon>Pseudomonadati</taxon>
        <taxon>Pseudomonadota</taxon>
        <taxon>Alphaproteobacteria</taxon>
        <taxon>Maricaulales</taxon>
        <taxon>Maricaulaceae</taxon>
        <taxon>Marinicauda</taxon>
    </lineage>
</organism>
<dbReference type="NCBIfam" id="NF003975">
    <property type="entry name" value="PRK05467.1-4"/>
    <property type="match status" value="1"/>
</dbReference>
<dbReference type="RefSeq" id="WP_135943962.1">
    <property type="nucleotide sequence ID" value="NZ_BMEI01000001.1"/>
</dbReference>
<accession>A0A4S2HF86</accession>
<dbReference type="HAMAP" id="MF_00657">
    <property type="entry name" value="Hydroxyl_YbiX"/>
    <property type="match status" value="1"/>
</dbReference>
<dbReference type="Gene3D" id="4.10.860.20">
    <property type="entry name" value="Rabenosyn, Rab binding domain"/>
    <property type="match status" value="1"/>
</dbReference>
<comment type="cofactor">
    <cofactor evidence="7">
        <name>Fe(2+)</name>
        <dbReference type="ChEBI" id="CHEBI:29033"/>
    </cofactor>
    <text evidence="7">Binds 1 Fe(2+) ion per subunit.</text>
</comment>
<evidence type="ECO:0000256" key="6">
    <source>
        <dbReference type="ARBA" id="ARBA00023004"/>
    </source>
</evidence>
<dbReference type="EMBL" id="SRXV01000001">
    <property type="protein sequence ID" value="TGY94765.1"/>
    <property type="molecule type" value="Genomic_DNA"/>
</dbReference>
<dbReference type="AlphaFoldDB" id="A0A4S2HF86"/>
<feature type="binding site" evidence="7">
    <location>
        <position position="164"/>
    </location>
    <ligand>
        <name>2-oxoglutarate</name>
        <dbReference type="ChEBI" id="CHEBI:16810"/>
    </ligand>
</feature>
<comment type="caution">
    <text evidence="9">The sequence shown here is derived from an EMBL/GenBank/DDBJ whole genome shotgun (WGS) entry which is preliminary data.</text>
</comment>
<dbReference type="InterPro" id="IPR044862">
    <property type="entry name" value="Pro_4_hyd_alph_FE2OG_OXY"/>
</dbReference>
<keyword evidence="6 7" id="KW-0408">Iron</keyword>
<feature type="binding site" evidence="7">
    <location>
        <position position="99"/>
    </location>
    <ligand>
        <name>Fe cation</name>
        <dbReference type="ChEBI" id="CHEBI:24875"/>
    </ligand>
</feature>
<evidence type="ECO:0000313" key="10">
    <source>
        <dbReference type="Proteomes" id="UP000305451"/>
    </source>
</evidence>
<dbReference type="InterPro" id="IPR041097">
    <property type="entry name" value="PKHD_C"/>
</dbReference>
<gene>
    <name evidence="9" type="ORF">E5162_05735</name>
</gene>
<dbReference type="GO" id="GO:0005506">
    <property type="term" value="F:iron ion binding"/>
    <property type="evidence" value="ECO:0007669"/>
    <property type="project" value="UniProtKB-UniRule"/>
</dbReference>
<dbReference type="NCBIfam" id="NF003974">
    <property type="entry name" value="PRK05467.1-3"/>
    <property type="match status" value="1"/>
</dbReference>
<name>A0A4S2HF86_9PROT</name>
<dbReference type="InterPro" id="IPR006620">
    <property type="entry name" value="Pro_4_hyd_alph"/>
</dbReference>
<dbReference type="Gene3D" id="2.60.120.620">
    <property type="entry name" value="q2cbj1_9rhob like domain"/>
    <property type="match status" value="1"/>
</dbReference>
<reference evidence="9 10" key="1">
    <citation type="journal article" date="2013" name="Int. J. Syst. Evol. Microbiol.">
        <title>Marinicauda pacifica gen. nov., sp. nov., a prosthecate alphaproteobacterium of the family Hyphomonadaceae isolated from deep seawater.</title>
        <authorList>
            <person name="Zhang X.Y."/>
            <person name="Li G.W."/>
            <person name="Wang C.S."/>
            <person name="Zhang Y.J."/>
            <person name="Xu X.W."/>
            <person name="Li H."/>
            <person name="Liu A."/>
            <person name="Liu C."/>
            <person name="Xie B.B."/>
            <person name="Qin Q.L."/>
            <person name="Xu Z."/>
            <person name="Chen X.L."/>
            <person name="Zhou B.C."/>
            <person name="Zhang Y.Z."/>
        </authorList>
    </citation>
    <scope>NUCLEOTIDE SEQUENCE [LARGE SCALE GENOMIC DNA]</scope>
    <source>
        <strain evidence="9 10">P-1 km-3</strain>
    </source>
</reference>
<dbReference type="PANTHER" id="PTHR41536">
    <property type="entry name" value="PKHD-TYPE HYDROXYLASE YBIX"/>
    <property type="match status" value="1"/>
</dbReference>
<feature type="domain" description="Fe2OG dioxygenase" evidence="8">
    <location>
        <begin position="79"/>
        <end position="173"/>
    </location>
</feature>
<dbReference type="PROSITE" id="PS51471">
    <property type="entry name" value="FE2OG_OXY"/>
    <property type="match status" value="1"/>
</dbReference>
<dbReference type="Pfam" id="PF13640">
    <property type="entry name" value="2OG-FeII_Oxy_3"/>
    <property type="match status" value="1"/>
</dbReference>
<keyword evidence="5 7" id="KW-0560">Oxidoreductase</keyword>
<evidence type="ECO:0000256" key="5">
    <source>
        <dbReference type="ARBA" id="ARBA00023002"/>
    </source>
</evidence>
<keyword evidence="10" id="KW-1185">Reference proteome</keyword>
<dbReference type="InterPro" id="IPR005123">
    <property type="entry name" value="Oxoglu/Fe-dep_dioxygenase_dom"/>
</dbReference>
<feature type="binding site" evidence="7">
    <location>
        <position position="154"/>
    </location>
    <ligand>
        <name>Fe cation</name>
        <dbReference type="ChEBI" id="CHEBI:24875"/>
    </ligand>
</feature>
<evidence type="ECO:0000256" key="3">
    <source>
        <dbReference type="ARBA" id="ARBA00022896"/>
    </source>
</evidence>
<evidence type="ECO:0000256" key="7">
    <source>
        <dbReference type="HAMAP-Rule" id="MF_00657"/>
    </source>
</evidence>
<evidence type="ECO:0000256" key="4">
    <source>
        <dbReference type="ARBA" id="ARBA00022964"/>
    </source>
</evidence>
<dbReference type="PANTHER" id="PTHR41536:SF1">
    <property type="entry name" value="PKHD-TYPE HYDROXYLASE YBIX"/>
    <property type="match status" value="1"/>
</dbReference>
<dbReference type="GO" id="GO:0031418">
    <property type="term" value="F:L-ascorbic acid binding"/>
    <property type="evidence" value="ECO:0007669"/>
    <property type="project" value="UniProtKB-KW"/>
</dbReference>
<sequence length="221" mass="24349">MTVLLDQVLTPDDVTRLTGLIASDSAAFEDGKATAGWAAKRVKSNEQAKAGPKLDALRRDVRLALERHVLFAPYAQPKSIFRMLVSRYKPGMEYGLHVDDAVMSGHRADLSFTLFLSAPDSYQGGELIIDGLEGETAVKLEPGQAVVYPTGALHRVAQVTSGERLAVVGWIQSLIRRGDQREILFDLDQTIRALNETQAPDAILDRLLKTKANLLRQWAEL</sequence>
<keyword evidence="2 7" id="KW-0479">Metal-binding</keyword>
<evidence type="ECO:0000313" key="9">
    <source>
        <dbReference type="EMBL" id="TGY94765.1"/>
    </source>
</evidence>
<proteinExistence type="inferred from homology"/>
<keyword evidence="4 7" id="KW-0223">Dioxygenase</keyword>
<comment type="cofactor">
    <cofactor evidence="1 7">
        <name>L-ascorbate</name>
        <dbReference type="ChEBI" id="CHEBI:38290"/>
    </cofactor>
</comment>
<evidence type="ECO:0000256" key="2">
    <source>
        <dbReference type="ARBA" id="ARBA00022723"/>
    </source>
</evidence>
<dbReference type="InterPro" id="IPR023550">
    <property type="entry name" value="PKHD_hydroxylase"/>
</dbReference>
<dbReference type="GO" id="GO:0006974">
    <property type="term" value="P:DNA damage response"/>
    <property type="evidence" value="ECO:0007669"/>
    <property type="project" value="TreeGrafter"/>
</dbReference>
<dbReference type="SMART" id="SM00702">
    <property type="entry name" value="P4Hc"/>
    <property type="match status" value="1"/>
</dbReference>
<keyword evidence="3 7" id="KW-0847">Vitamin C</keyword>
<feature type="binding site" evidence="7">
    <location>
        <position position="97"/>
    </location>
    <ligand>
        <name>Fe cation</name>
        <dbReference type="ChEBI" id="CHEBI:24875"/>
    </ligand>
</feature>
<evidence type="ECO:0000259" key="8">
    <source>
        <dbReference type="PROSITE" id="PS51471"/>
    </source>
</evidence>